<sequence>MTSYIFQRGETIQLALDAVAGDPAAVSAVTAHMKAVPPGRSGVDATTPVAAAFSIAPRAAQDAVPAGWTLTIDAATSAGLAAGSYVADARLQVAGGVVITEGIALTLRESVSA</sequence>
<evidence type="ECO:0000313" key="2">
    <source>
        <dbReference type="Proteomes" id="UP000320160"/>
    </source>
</evidence>
<accession>A0A553W9M1</accession>
<keyword evidence="2" id="KW-1185">Reference proteome</keyword>
<reference evidence="1 2" key="1">
    <citation type="submission" date="2019-07" db="EMBL/GenBank/DDBJ databases">
        <authorList>
            <person name="Park M."/>
        </authorList>
    </citation>
    <scope>NUCLEOTIDE SEQUENCE [LARGE SCALE GENOMIC DNA]</scope>
    <source>
        <strain evidence="1 2">KCTC32445</strain>
    </source>
</reference>
<evidence type="ECO:0000313" key="1">
    <source>
        <dbReference type="EMBL" id="TSB01395.1"/>
    </source>
</evidence>
<proteinExistence type="predicted"/>
<name>A0A553W9M1_9SPHN</name>
<comment type="caution">
    <text evidence="1">The sequence shown here is derived from an EMBL/GenBank/DDBJ whole genome shotgun (WGS) entry which is preliminary data.</text>
</comment>
<organism evidence="1 2">
    <name type="scientific">Sphingorhabdus contaminans</name>
    <dbReference type="NCBI Taxonomy" id="1343899"/>
    <lineage>
        <taxon>Bacteria</taxon>
        <taxon>Pseudomonadati</taxon>
        <taxon>Pseudomonadota</taxon>
        <taxon>Alphaproteobacteria</taxon>
        <taxon>Sphingomonadales</taxon>
        <taxon>Sphingomonadaceae</taxon>
        <taxon>Sphingorhabdus</taxon>
    </lineage>
</organism>
<dbReference type="RefSeq" id="WP_143776605.1">
    <property type="nucleotide sequence ID" value="NZ_VKKU01000002.1"/>
</dbReference>
<dbReference type="EMBL" id="VKKU01000002">
    <property type="protein sequence ID" value="TSB01395.1"/>
    <property type="molecule type" value="Genomic_DNA"/>
</dbReference>
<dbReference type="Proteomes" id="UP000320160">
    <property type="component" value="Unassembled WGS sequence"/>
</dbReference>
<dbReference type="AlphaFoldDB" id="A0A553W9M1"/>
<protein>
    <submittedName>
        <fullName evidence="1">Uncharacterized protein</fullName>
    </submittedName>
</protein>
<gene>
    <name evidence="1" type="ORF">FOM92_09310</name>
</gene>
<dbReference type="OrthoDB" id="7595753at2"/>